<reference evidence="4" key="1">
    <citation type="submission" date="2016-10" db="EMBL/GenBank/DDBJ databases">
        <authorList>
            <person name="Varghese N."/>
            <person name="Submissions S."/>
        </authorList>
    </citation>
    <scope>NUCLEOTIDE SEQUENCE [LARGE SCALE GENOMIC DNA]</scope>
    <source>
        <strain evidence="4">DSM 25811 / CCM 8410 / LMG 26954 / E90</strain>
    </source>
</reference>
<keyword evidence="1" id="KW-0472">Membrane</keyword>
<dbReference type="Pfam" id="PF05569">
    <property type="entry name" value="Peptidase_M56"/>
    <property type="match status" value="1"/>
</dbReference>
<sequence length="500" mass="56332">MEWFAYLLKVSACTALFFGFYLLILRQLTFFRINRIYLLASLLLSCVIPMVHISIKKAVPFAPVATVVPGEPVILKKTMPPVPQVPEQVKQFDWQAAAGYLYMAIVLTLLLLSVWRLLRILKYVKHPVRTGNGLRLISKRTGFTNCSFFNYVFVDESTLSNAELELFLKHEEVHAKQFHSADKMLMILAKAIMWMNPVIYLYDKALTQAHEYEADAITSQHFGKESYARLILNRAIGAPKMALAHQFAESPVKERIKMLFTPKSNKMKQLSYAFILPIGAGLIALFGIQFVAAQQTPLPLKTTKKATAVTITDKEVGAPRATTTSTDKTKAGNHTRIVADTVIVDDLVPGNIAQGTVDVNWKNAPRAVTIQHVSVVDETVIRPDENTGCRITGIDNDAKYTIVSFEYTAAHENDWALLNKEIYLQANDDMKHFQYVKSEGIPLAPYRHNFTRPGEKIAFKIYFEKVPLTAKSIDVIERAGRSDFFNFYGVPLPASYFAQQ</sequence>
<dbReference type="Proteomes" id="UP000198757">
    <property type="component" value="Unassembled WGS sequence"/>
</dbReference>
<dbReference type="InterPro" id="IPR008756">
    <property type="entry name" value="Peptidase_M56"/>
</dbReference>
<name>A0A1G6V5A9_NIADE</name>
<dbReference type="InterPro" id="IPR052173">
    <property type="entry name" value="Beta-lactam_resp_regulator"/>
</dbReference>
<dbReference type="RefSeq" id="WP_090391326.1">
    <property type="nucleotide sequence ID" value="NZ_FMZO01000009.1"/>
</dbReference>
<dbReference type="PANTHER" id="PTHR34978:SF3">
    <property type="entry name" value="SLR0241 PROTEIN"/>
    <property type="match status" value="1"/>
</dbReference>
<keyword evidence="1" id="KW-0812">Transmembrane</keyword>
<keyword evidence="4" id="KW-1185">Reference proteome</keyword>
<evidence type="ECO:0000259" key="2">
    <source>
        <dbReference type="Pfam" id="PF05569"/>
    </source>
</evidence>
<evidence type="ECO:0000313" key="3">
    <source>
        <dbReference type="EMBL" id="SDD48634.1"/>
    </source>
</evidence>
<feature type="transmembrane region" description="Helical" evidence="1">
    <location>
        <begin position="100"/>
        <end position="118"/>
    </location>
</feature>
<organism evidence="3 4">
    <name type="scientific">Niabella drilacis (strain DSM 25811 / CCM 8410 / CCUG 62505 / LMG 26954 / E90)</name>
    <dbReference type="NCBI Taxonomy" id="1285928"/>
    <lineage>
        <taxon>Bacteria</taxon>
        <taxon>Pseudomonadati</taxon>
        <taxon>Bacteroidota</taxon>
        <taxon>Chitinophagia</taxon>
        <taxon>Chitinophagales</taxon>
        <taxon>Chitinophagaceae</taxon>
        <taxon>Niabella</taxon>
    </lineage>
</organism>
<feature type="domain" description="Peptidase M56" evidence="2">
    <location>
        <begin position="157"/>
        <end position="259"/>
    </location>
</feature>
<dbReference type="OrthoDB" id="9814002at2"/>
<dbReference type="STRING" id="1285928.SAMN04487894_109194"/>
<proteinExistence type="predicted"/>
<dbReference type="EMBL" id="FMZO01000009">
    <property type="protein sequence ID" value="SDD48634.1"/>
    <property type="molecule type" value="Genomic_DNA"/>
</dbReference>
<gene>
    <name evidence="3" type="ORF">SAMN04487894_109194</name>
</gene>
<evidence type="ECO:0000313" key="4">
    <source>
        <dbReference type="Proteomes" id="UP000198757"/>
    </source>
</evidence>
<evidence type="ECO:0000256" key="1">
    <source>
        <dbReference type="SAM" id="Phobius"/>
    </source>
</evidence>
<feature type="transmembrane region" description="Helical" evidence="1">
    <location>
        <begin position="270"/>
        <end position="292"/>
    </location>
</feature>
<feature type="transmembrane region" description="Helical" evidence="1">
    <location>
        <begin position="6"/>
        <end position="24"/>
    </location>
</feature>
<protein>
    <submittedName>
        <fullName evidence="3">BlaR1 peptidase M56</fullName>
    </submittedName>
</protein>
<keyword evidence="1" id="KW-1133">Transmembrane helix</keyword>
<feature type="transmembrane region" description="Helical" evidence="1">
    <location>
        <begin position="36"/>
        <end position="55"/>
    </location>
</feature>
<dbReference type="PANTHER" id="PTHR34978">
    <property type="entry name" value="POSSIBLE SENSOR-TRANSDUCER PROTEIN BLAR"/>
    <property type="match status" value="1"/>
</dbReference>
<dbReference type="AlphaFoldDB" id="A0A1G6V5A9"/>
<accession>A0A1G6V5A9</accession>